<evidence type="ECO:0000313" key="1">
    <source>
        <dbReference type="EMBL" id="KAI8554572.1"/>
    </source>
</evidence>
<dbReference type="EMBL" id="CM046392">
    <property type="protein sequence ID" value="KAI8554572.1"/>
    <property type="molecule type" value="Genomic_DNA"/>
</dbReference>
<evidence type="ECO:0000313" key="2">
    <source>
        <dbReference type="Proteomes" id="UP001062846"/>
    </source>
</evidence>
<sequence length="73" mass="8516">MKFFPMVYENEKEDWSMNQYYKFVSQTLTVSMSYLYLVALISSIVASTVTKKLGVKLSMLFGSIQFRARKNVQ</sequence>
<proteinExistence type="predicted"/>
<protein>
    <submittedName>
        <fullName evidence="1">Uncharacterized protein</fullName>
    </submittedName>
</protein>
<reference evidence="1" key="1">
    <citation type="submission" date="2022-02" db="EMBL/GenBank/DDBJ databases">
        <title>Plant Genome Project.</title>
        <authorList>
            <person name="Zhang R.-G."/>
        </authorList>
    </citation>
    <scope>NUCLEOTIDE SEQUENCE</scope>
    <source>
        <strain evidence="1">AT1</strain>
    </source>
</reference>
<name>A0ACC0NMG5_RHOML</name>
<keyword evidence="2" id="KW-1185">Reference proteome</keyword>
<comment type="caution">
    <text evidence="1">The sequence shown here is derived from an EMBL/GenBank/DDBJ whole genome shotgun (WGS) entry which is preliminary data.</text>
</comment>
<gene>
    <name evidence="1" type="ORF">RHMOL_Rhmol05G0108900</name>
</gene>
<dbReference type="Proteomes" id="UP001062846">
    <property type="component" value="Chromosome 5"/>
</dbReference>
<organism evidence="1 2">
    <name type="scientific">Rhododendron molle</name>
    <name type="common">Chinese azalea</name>
    <name type="synonym">Azalea mollis</name>
    <dbReference type="NCBI Taxonomy" id="49168"/>
    <lineage>
        <taxon>Eukaryota</taxon>
        <taxon>Viridiplantae</taxon>
        <taxon>Streptophyta</taxon>
        <taxon>Embryophyta</taxon>
        <taxon>Tracheophyta</taxon>
        <taxon>Spermatophyta</taxon>
        <taxon>Magnoliopsida</taxon>
        <taxon>eudicotyledons</taxon>
        <taxon>Gunneridae</taxon>
        <taxon>Pentapetalae</taxon>
        <taxon>asterids</taxon>
        <taxon>Ericales</taxon>
        <taxon>Ericaceae</taxon>
        <taxon>Ericoideae</taxon>
        <taxon>Rhodoreae</taxon>
        <taxon>Rhododendron</taxon>
    </lineage>
</organism>
<accession>A0ACC0NMG5</accession>